<name>A0A9D1L9N9_9CLOT</name>
<keyword evidence="3" id="KW-0173">Coenzyme A biosynthesis</keyword>
<evidence type="ECO:0000256" key="2">
    <source>
        <dbReference type="ARBA" id="ARBA00022840"/>
    </source>
</evidence>
<reference evidence="5" key="1">
    <citation type="submission" date="2020-10" db="EMBL/GenBank/DDBJ databases">
        <authorList>
            <person name="Gilroy R."/>
        </authorList>
    </citation>
    <scope>NUCLEOTIDE SEQUENCE</scope>
    <source>
        <strain evidence="5">CHK195-4489</strain>
    </source>
</reference>
<protein>
    <recommendedName>
        <fullName evidence="3 4">Dephospho-CoA kinase</fullName>
        <ecNumber evidence="3 4">2.7.1.24</ecNumber>
    </recommendedName>
    <alternativeName>
        <fullName evidence="3">Dephosphocoenzyme A kinase</fullName>
    </alternativeName>
</protein>
<keyword evidence="1 3" id="KW-0547">Nucleotide-binding</keyword>
<dbReference type="Proteomes" id="UP000824089">
    <property type="component" value="Unassembled WGS sequence"/>
</dbReference>
<dbReference type="NCBIfam" id="TIGR00152">
    <property type="entry name" value="dephospho-CoA kinase"/>
    <property type="match status" value="1"/>
</dbReference>
<comment type="pathway">
    <text evidence="3">Cofactor biosynthesis; coenzyme A biosynthesis; CoA from (R)-pantothenate: step 5/5.</text>
</comment>
<evidence type="ECO:0000313" key="5">
    <source>
        <dbReference type="EMBL" id="HIU29330.1"/>
    </source>
</evidence>
<dbReference type="PANTHER" id="PTHR10695:SF46">
    <property type="entry name" value="BIFUNCTIONAL COENZYME A SYNTHASE-RELATED"/>
    <property type="match status" value="1"/>
</dbReference>
<evidence type="ECO:0000313" key="6">
    <source>
        <dbReference type="Proteomes" id="UP000824089"/>
    </source>
</evidence>
<evidence type="ECO:0000256" key="3">
    <source>
        <dbReference type="HAMAP-Rule" id="MF_00376"/>
    </source>
</evidence>
<dbReference type="GO" id="GO:0004140">
    <property type="term" value="F:dephospho-CoA kinase activity"/>
    <property type="evidence" value="ECO:0007669"/>
    <property type="project" value="UniProtKB-UniRule"/>
</dbReference>
<feature type="binding site" evidence="3">
    <location>
        <begin position="22"/>
        <end position="27"/>
    </location>
    <ligand>
        <name>ATP</name>
        <dbReference type="ChEBI" id="CHEBI:30616"/>
    </ligand>
</feature>
<dbReference type="GO" id="GO:0005524">
    <property type="term" value="F:ATP binding"/>
    <property type="evidence" value="ECO:0007669"/>
    <property type="project" value="UniProtKB-UniRule"/>
</dbReference>
<dbReference type="Gene3D" id="3.40.50.300">
    <property type="entry name" value="P-loop containing nucleotide triphosphate hydrolases"/>
    <property type="match status" value="1"/>
</dbReference>
<dbReference type="CDD" id="cd02022">
    <property type="entry name" value="DPCK"/>
    <property type="match status" value="1"/>
</dbReference>
<keyword evidence="3" id="KW-0963">Cytoplasm</keyword>
<dbReference type="PANTHER" id="PTHR10695">
    <property type="entry name" value="DEPHOSPHO-COA KINASE-RELATED"/>
    <property type="match status" value="1"/>
</dbReference>
<sequence>MQIKTEGAIGSMKVLGVTGGTGSGKTVVCRMLKEQGGKIIDADKITRKLQEPGQTVYNEIKAAFGTDVIAPDGTIDRKKLGAIVFTDRRQRGILNGIVHTRVSQEIKERIKKYREQGDVPFAVLDVPIPVEEGFFDTADCIWAVVANDDLRIARLMGRMGISEEEAALRISAQMTNREYEAIADVTILNEAGTEELKKLVLFELKRFLAG</sequence>
<evidence type="ECO:0000256" key="4">
    <source>
        <dbReference type="NCBIfam" id="TIGR00152"/>
    </source>
</evidence>
<comment type="similarity">
    <text evidence="3">Belongs to the CoaE family.</text>
</comment>
<dbReference type="EC" id="2.7.1.24" evidence="3 4"/>
<comment type="subcellular location">
    <subcellularLocation>
        <location evidence="3">Cytoplasm</location>
    </subcellularLocation>
</comment>
<dbReference type="EMBL" id="DVMM01000067">
    <property type="protein sequence ID" value="HIU29330.1"/>
    <property type="molecule type" value="Genomic_DNA"/>
</dbReference>
<reference evidence="5" key="2">
    <citation type="journal article" date="2021" name="PeerJ">
        <title>Extensive microbial diversity within the chicken gut microbiome revealed by metagenomics and culture.</title>
        <authorList>
            <person name="Gilroy R."/>
            <person name="Ravi A."/>
            <person name="Getino M."/>
            <person name="Pursley I."/>
            <person name="Horton D.L."/>
            <person name="Alikhan N.F."/>
            <person name="Baker D."/>
            <person name="Gharbi K."/>
            <person name="Hall N."/>
            <person name="Watson M."/>
            <person name="Adriaenssens E.M."/>
            <person name="Foster-Nyarko E."/>
            <person name="Jarju S."/>
            <person name="Secka A."/>
            <person name="Antonio M."/>
            <person name="Oren A."/>
            <person name="Chaudhuri R.R."/>
            <person name="La Ragione R."/>
            <person name="Hildebrand F."/>
            <person name="Pallen M.J."/>
        </authorList>
    </citation>
    <scope>NUCLEOTIDE SEQUENCE</scope>
    <source>
        <strain evidence="5">CHK195-4489</strain>
    </source>
</reference>
<organism evidence="5 6">
    <name type="scientific">Candidatus Egerieisoma faecipullorum</name>
    <dbReference type="NCBI Taxonomy" id="2840963"/>
    <lineage>
        <taxon>Bacteria</taxon>
        <taxon>Bacillati</taxon>
        <taxon>Bacillota</taxon>
        <taxon>Clostridia</taxon>
        <taxon>Eubacteriales</taxon>
        <taxon>Clostridiaceae</taxon>
        <taxon>Clostridiaceae incertae sedis</taxon>
        <taxon>Candidatus Egerieisoma</taxon>
    </lineage>
</organism>
<accession>A0A9D1L9N9</accession>
<keyword evidence="3 5" id="KW-0418">Kinase</keyword>
<comment type="caution">
    <text evidence="5">The sequence shown here is derived from an EMBL/GenBank/DDBJ whole genome shotgun (WGS) entry which is preliminary data.</text>
</comment>
<gene>
    <name evidence="3" type="primary">coaE</name>
    <name evidence="5" type="ORF">IAD50_03415</name>
</gene>
<evidence type="ECO:0000256" key="1">
    <source>
        <dbReference type="ARBA" id="ARBA00022741"/>
    </source>
</evidence>
<dbReference type="SUPFAM" id="SSF52540">
    <property type="entry name" value="P-loop containing nucleoside triphosphate hydrolases"/>
    <property type="match status" value="1"/>
</dbReference>
<comment type="function">
    <text evidence="3">Catalyzes the phosphorylation of the 3'-hydroxyl group of dephosphocoenzyme A to form coenzyme A.</text>
</comment>
<dbReference type="GO" id="GO:0015937">
    <property type="term" value="P:coenzyme A biosynthetic process"/>
    <property type="evidence" value="ECO:0007669"/>
    <property type="project" value="UniProtKB-UniRule"/>
</dbReference>
<dbReference type="GO" id="GO:0005737">
    <property type="term" value="C:cytoplasm"/>
    <property type="evidence" value="ECO:0007669"/>
    <property type="project" value="UniProtKB-SubCell"/>
</dbReference>
<keyword evidence="3 5" id="KW-0808">Transferase</keyword>
<dbReference type="AlphaFoldDB" id="A0A9D1L9N9"/>
<dbReference type="InterPro" id="IPR027417">
    <property type="entry name" value="P-loop_NTPase"/>
</dbReference>
<dbReference type="InterPro" id="IPR001977">
    <property type="entry name" value="Depp_CoAkinase"/>
</dbReference>
<keyword evidence="2 3" id="KW-0067">ATP-binding</keyword>
<proteinExistence type="inferred from homology"/>
<dbReference type="HAMAP" id="MF_00376">
    <property type="entry name" value="Dephospho_CoA_kinase"/>
    <property type="match status" value="1"/>
</dbReference>
<dbReference type="Pfam" id="PF01121">
    <property type="entry name" value="CoaE"/>
    <property type="match status" value="1"/>
</dbReference>
<comment type="catalytic activity">
    <reaction evidence="3">
        <text>3'-dephospho-CoA + ATP = ADP + CoA + H(+)</text>
        <dbReference type="Rhea" id="RHEA:18245"/>
        <dbReference type="ChEBI" id="CHEBI:15378"/>
        <dbReference type="ChEBI" id="CHEBI:30616"/>
        <dbReference type="ChEBI" id="CHEBI:57287"/>
        <dbReference type="ChEBI" id="CHEBI:57328"/>
        <dbReference type="ChEBI" id="CHEBI:456216"/>
        <dbReference type="EC" id="2.7.1.24"/>
    </reaction>
</comment>
<dbReference type="PROSITE" id="PS51219">
    <property type="entry name" value="DPCK"/>
    <property type="match status" value="1"/>
</dbReference>